<name>A0A0B0PA55_GOSAR</name>
<sequence>MSILNHTCSNFQNTNLSPLTLFNHFTCHFITYSSRKHSMHHQYHSQASKYPQ</sequence>
<reference evidence="2" key="1">
    <citation type="submission" date="2014-09" db="EMBL/GenBank/DDBJ databases">
        <authorList>
            <person name="Mudge J."/>
            <person name="Ramaraj T."/>
            <person name="Lindquist I.E."/>
            <person name="Bharti A.K."/>
            <person name="Sundararajan A."/>
            <person name="Cameron C.T."/>
            <person name="Woodward J.E."/>
            <person name="May G.D."/>
            <person name="Brubaker C."/>
            <person name="Broadhvest J."/>
            <person name="Wilkins T.A."/>
        </authorList>
    </citation>
    <scope>NUCLEOTIDE SEQUENCE</scope>
    <source>
        <strain evidence="2">cv. AKA8401</strain>
    </source>
</reference>
<evidence type="ECO:0000313" key="1">
    <source>
        <dbReference type="EMBL" id="KHG21094.1"/>
    </source>
</evidence>
<proteinExistence type="predicted"/>
<evidence type="ECO:0000313" key="2">
    <source>
        <dbReference type="Proteomes" id="UP000032142"/>
    </source>
</evidence>
<dbReference type="AlphaFoldDB" id="A0A0B0PA55"/>
<organism evidence="1 2">
    <name type="scientific">Gossypium arboreum</name>
    <name type="common">Tree cotton</name>
    <name type="synonym">Gossypium nanking</name>
    <dbReference type="NCBI Taxonomy" id="29729"/>
    <lineage>
        <taxon>Eukaryota</taxon>
        <taxon>Viridiplantae</taxon>
        <taxon>Streptophyta</taxon>
        <taxon>Embryophyta</taxon>
        <taxon>Tracheophyta</taxon>
        <taxon>Spermatophyta</taxon>
        <taxon>Magnoliopsida</taxon>
        <taxon>eudicotyledons</taxon>
        <taxon>Gunneridae</taxon>
        <taxon>Pentapetalae</taxon>
        <taxon>rosids</taxon>
        <taxon>malvids</taxon>
        <taxon>Malvales</taxon>
        <taxon>Malvaceae</taxon>
        <taxon>Malvoideae</taxon>
        <taxon>Gossypium</taxon>
    </lineage>
</organism>
<accession>A0A0B0PA55</accession>
<gene>
    <name evidence="1" type="ORF">F383_28385</name>
</gene>
<protein>
    <submittedName>
        <fullName evidence="1">Uncharacterized protein</fullName>
    </submittedName>
</protein>
<dbReference type="Proteomes" id="UP000032142">
    <property type="component" value="Unassembled WGS sequence"/>
</dbReference>
<keyword evidence="2" id="KW-1185">Reference proteome</keyword>
<dbReference type="EMBL" id="KN417530">
    <property type="protein sequence ID" value="KHG21094.1"/>
    <property type="molecule type" value="Genomic_DNA"/>
</dbReference>